<feature type="non-terminal residue" evidence="2">
    <location>
        <position position="60"/>
    </location>
</feature>
<evidence type="ECO:0000313" key="3">
    <source>
        <dbReference type="Proteomes" id="UP000824469"/>
    </source>
</evidence>
<feature type="region of interest" description="Disordered" evidence="1">
    <location>
        <begin position="28"/>
        <end position="60"/>
    </location>
</feature>
<name>A0AA38GKK5_TAXCH</name>
<evidence type="ECO:0000256" key="1">
    <source>
        <dbReference type="SAM" id="MobiDB-lite"/>
    </source>
</evidence>
<keyword evidence="3" id="KW-1185">Reference proteome</keyword>
<gene>
    <name evidence="2" type="ORF">KI387_004369</name>
</gene>
<comment type="caution">
    <text evidence="2">The sequence shown here is derived from an EMBL/GenBank/DDBJ whole genome shotgun (WGS) entry which is preliminary data.</text>
</comment>
<accession>A0AA38GKK5</accession>
<dbReference type="EMBL" id="JAHRHJ020000002">
    <property type="protein sequence ID" value="KAH9324191.1"/>
    <property type="molecule type" value="Genomic_DNA"/>
</dbReference>
<dbReference type="AlphaFoldDB" id="A0AA38GKK5"/>
<dbReference type="Proteomes" id="UP000824469">
    <property type="component" value="Unassembled WGS sequence"/>
</dbReference>
<organism evidence="2 3">
    <name type="scientific">Taxus chinensis</name>
    <name type="common">Chinese yew</name>
    <name type="synonym">Taxus wallichiana var. chinensis</name>
    <dbReference type="NCBI Taxonomy" id="29808"/>
    <lineage>
        <taxon>Eukaryota</taxon>
        <taxon>Viridiplantae</taxon>
        <taxon>Streptophyta</taxon>
        <taxon>Embryophyta</taxon>
        <taxon>Tracheophyta</taxon>
        <taxon>Spermatophyta</taxon>
        <taxon>Pinopsida</taxon>
        <taxon>Pinidae</taxon>
        <taxon>Conifers II</taxon>
        <taxon>Cupressales</taxon>
        <taxon>Taxaceae</taxon>
        <taxon>Taxus</taxon>
    </lineage>
</organism>
<proteinExistence type="predicted"/>
<reference evidence="2 3" key="1">
    <citation type="journal article" date="2021" name="Nat. Plants">
        <title>The Taxus genome provides insights into paclitaxel biosynthesis.</title>
        <authorList>
            <person name="Xiong X."/>
            <person name="Gou J."/>
            <person name="Liao Q."/>
            <person name="Li Y."/>
            <person name="Zhou Q."/>
            <person name="Bi G."/>
            <person name="Li C."/>
            <person name="Du R."/>
            <person name="Wang X."/>
            <person name="Sun T."/>
            <person name="Guo L."/>
            <person name="Liang H."/>
            <person name="Lu P."/>
            <person name="Wu Y."/>
            <person name="Zhang Z."/>
            <person name="Ro D.K."/>
            <person name="Shang Y."/>
            <person name="Huang S."/>
            <person name="Yan J."/>
        </authorList>
    </citation>
    <scope>NUCLEOTIDE SEQUENCE [LARGE SCALE GENOMIC DNA]</scope>
    <source>
        <strain evidence="2">Ta-2019</strain>
    </source>
</reference>
<protein>
    <submittedName>
        <fullName evidence="2">Uncharacterized protein</fullName>
    </submittedName>
</protein>
<sequence>MGQKYAAGAKFWFDRENRLTAERVAFATSETRVREPAEPGEMSQGSPKNSGTRGSKVREP</sequence>
<evidence type="ECO:0000313" key="2">
    <source>
        <dbReference type="EMBL" id="KAH9324191.1"/>
    </source>
</evidence>
<feature type="compositionally biased region" description="Polar residues" evidence="1">
    <location>
        <begin position="43"/>
        <end position="53"/>
    </location>
</feature>